<dbReference type="Proteomes" id="UP000184159">
    <property type="component" value="Unassembled WGS sequence"/>
</dbReference>
<dbReference type="Pfam" id="PF08960">
    <property type="entry name" value="STIV_B116-like"/>
    <property type="match status" value="1"/>
</dbReference>
<sequence length="105" mass="11486">MAVYLVNSPVLTAFGSYQYSGPLTVDEVRQTLSGGFISAIGHRSTAEFLSGLIGISIAYQRIEIDMAVGDEAIVFELLRRLPSSTESFVEFTEGTFQFGRLVREG</sequence>
<accession>A0A1M4VB27</accession>
<organism evidence="1 2">
    <name type="scientific">Vibrio gazogenes DSM 21264 = NBRC 103151</name>
    <dbReference type="NCBI Taxonomy" id="1123492"/>
    <lineage>
        <taxon>Bacteria</taxon>
        <taxon>Pseudomonadati</taxon>
        <taxon>Pseudomonadota</taxon>
        <taxon>Gammaproteobacteria</taxon>
        <taxon>Vibrionales</taxon>
        <taxon>Vibrionaceae</taxon>
        <taxon>Vibrio</taxon>
    </lineage>
</organism>
<dbReference type="InterPro" id="IPR015055">
    <property type="entry name" value="STIV_B116-like"/>
</dbReference>
<name>A0A1M4VB27_VIBGA</name>
<dbReference type="Gene3D" id="3.40.50.11170">
    <property type="entry name" value="Uncharacterised protein PF08960, DUF1874"/>
    <property type="match status" value="1"/>
</dbReference>
<evidence type="ECO:0008006" key="3">
    <source>
        <dbReference type="Google" id="ProtNLM"/>
    </source>
</evidence>
<evidence type="ECO:0000313" key="2">
    <source>
        <dbReference type="Proteomes" id="UP000184159"/>
    </source>
</evidence>
<protein>
    <recommendedName>
        <fullName evidence="3">DUF1874 domain-containing protein</fullName>
    </recommendedName>
</protein>
<gene>
    <name evidence="1" type="ORF">SAMN02745781_00673</name>
</gene>
<dbReference type="RefSeq" id="WP_072955511.1">
    <property type="nucleotide sequence ID" value="NZ_FQUH01000002.1"/>
</dbReference>
<dbReference type="SUPFAM" id="SSF143602">
    <property type="entry name" value="STIV B116-like"/>
    <property type="match status" value="1"/>
</dbReference>
<dbReference type="AlphaFoldDB" id="A0A1M4VB27"/>
<proteinExistence type="predicted"/>
<dbReference type="EMBL" id="FQUH01000002">
    <property type="protein sequence ID" value="SHE66181.1"/>
    <property type="molecule type" value="Genomic_DNA"/>
</dbReference>
<dbReference type="InterPro" id="IPR037236">
    <property type="entry name" value="STIV_B116-like_sf"/>
</dbReference>
<evidence type="ECO:0000313" key="1">
    <source>
        <dbReference type="EMBL" id="SHE66181.1"/>
    </source>
</evidence>
<keyword evidence="2" id="KW-1185">Reference proteome</keyword>
<reference evidence="2" key="1">
    <citation type="submission" date="2016-11" db="EMBL/GenBank/DDBJ databases">
        <authorList>
            <person name="Varghese N."/>
            <person name="Submissions S."/>
        </authorList>
    </citation>
    <scope>NUCLEOTIDE SEQUENCE [LARGE SCALE GENOMIC DNA]</scope>
    <source>
        <strain evidence="2">DSM 21264</strain>
    </source>
</reference>